<dbReference type="GO" id="GO:0046872">
    <property type="term" value="F:metal ion binding"/>
    <property type="evidence" value="ECO:0007669"/>
    <property type="project" value="UniProtKB-KW"/>
</dbReference>
<dbReference type="PROSITE" id="PS52034">
    <property type="entry name" value="PEPTIDASE_M32"/>
    <property type="match status" value="1"/>
</dbReference>
<comment type="catalytic activity">
    <reaction evidence="1">
        <text>Release of a C-terminal amino acid with broad specificity, except for -Pro.</text>
        <dbReference type="EC" id="3.4.17.19"/>
    </reaction>
</comment>
<feature type="binding site" evidence="2">
    <location>
        <position position="255"/>
    </location>
    <ligand>
        <name>Zn(2+)</name>
        <dbReference type="ChEBI" id="CHEBI:29105"/>
        <note>catalytic</note>
    </ligand>
</feature>
<dbReference type="CDD" id="cd06460">
    <property type="entry name" value="M32_Taq"/>
    <property type="match status" value="1"/>
</dbReference>
<protein>
    <recommendedName>
        <fullName evidence="1">Metal-dependent carboxypeptidase</fullName>
        <ecNumber evidence="1">3.4.17.19</ecNumber>
    </recommendedName>
</protein>
<dbReference type="PANTHER" id="PTHR34217:SF1">
    <property type="entry name" value="CARBOXYPEPTIDASE 1"/>
    <property type="match status" value="1"/>
</dbReference>
<name>A0AAD3NX63_9RHOB</name>
<keyword evidence="1 4" id="KW-0121">Carboxypeptidase</keyword>
<dbReference type="EMBL" id="BSFH01000017">
    <property type="protein sequence ID" value="GLK63547.1"/>
    <property type="molecule type" value="Genomic_DNA"/>
</dbReference>
<dbReference type="SUPFAM" id="SSF55486">
    <property type="entry name" value="Metalloproteases ('zincins'), catalytic domain"/>
    <property type="match status" value="1"/>
</dbReference>
<keyword evidence="1" id="KW-0378">Hydrolase</keyword>
<dbReference type="PRINTS" id="PR00998">
    <property type="entry name" value="CRBOXYPTASET"/>
</dbReference>
<dbReference type="PIRSF" id="PIRSF006615">
    <property type="entry name" value="Zn_crbxpep_Taq"/>
    <property type="match status" value="1"/>
</dbReference>
<keyword evidence="1 2" id="KW-0479">Metal-binding</keyword>
<evidence type="ECO:0000256" key="1">
    <source>
        <dbReference type="PIRNR" id="PIRNR006615"/>
    </source>
</evidence>
<keyword evidence="1" id="KW-0482">Metalloprotease</keyword>
<evidence type="ECO:0000256" key="2">
    <source>
        <dbReference type="PIRSR" id="PIRSR006615-1"/>
    </source>
</evidence>
<comment type="cofactor">
    <cofactor evidence="2">
        <name>Zn(2+)</name>
        <dbReference type="ChEBI" id="CHEBI:29105"/>
    </cofactor>
    <text evidence="2">Binds 1 zinc ion per subunit.</text>
</comment>
<gene>
    <name evidence="4" type="primary">cxp</name>
    <name evidence="4" type="ORF">GCM10017635_10170</name>
</gene>
<dbReference type="InterPro" id="IPR001333">
    <property type="entry name" value="Peptidase_M32_Taq"/>
</dbReference>
<keyword evidence="2" id="KW-0862">Zinc</keyword>
<dbReference type="Pfam" id="PF02074">
    <property type="entry name" value="Peptidase_M32"/>
    <property type="match status" value="1"/>
</dbReference>
<dbReference type="PANTHER" id="PTHR34217">
    <property type="entry name" value="METAL-DEPENDENT CARBOXYPEPTIDASE"/>
    <property type="match status" value="1"/>
</dbReference>
<dbReference type="RefSeq" id="WP_085501953.1">
    <property type="nucleotide sequence ID" value="NZ_BSFH01000017.1"/>
</dbReference>
<dbReference type="GO" id="GO:0004181">
    <property type="term" value="F:metallocarboxypeptidase activity"/>
    <property type="evidence" value="ECO:0007669"/>
    <property type="project" value="UniProtKB-UniRule"/>
</dbReference>
<keyword evidence="5" id="KW-1185">Reference proteome</keyword>
<feature type="binding site" evidence="2">
    <location>
        <position position="259"/>
    </location>
    <ligand>
        <name>Zn(2+)</name>
        <dbReference type="ChEBI" id="CHEBI:29105"/>
        <note>catalytic</note>
    </ligand>
</feature>
<comment type="similarity">
    <text evidence="1">Belongs to the peptidase M32 family.</text>
</comment>
<organism evidence="4 5">
    <name type="scientific">Paracoccus kondratievae</name>
    <dbReference type="NCBI Taxonomy" id="135740"/>
    <lineage>
        <taxon>Bacteria</taxon>
        <taxon>Pseudomonadati</taxon>
        <taxon>Pseudomonadota</taxon>
        <taxon>Alphaproteobacteria</taxon>
        <taxon>Rhodobacterales</taxon>
        <taxon>Paracoccaceae</taxon>
        <taxon>Paracoccus</taxon>
    </lineage>
</organism>
<dbReference type="AlphaFoldDB" id="A0AAD3NX63"/>
<reference evidence="4" key="2">
    <citation type="submission" date="2023-01" db="EMBL/GenBank/DDBJ databases">
        <authorList>
            <person name="Sun Q."/>
            <person name="Evtushenko L."/>
        </authorList>
    </citation>
    <scope>NUCLEOTIDE SEQUENCE</scope>
    <source>
        <strain evidence="4">VKM B-2222</strain>
    </source>
</reference>
<comment type="function">
    <text evidence="1">Broad specificity carboxypetidase that releases amino acids sequentially from the C-terminus, including neutral, aromatic, polar and basic residues.</text>
</comment>
<feature type="active site" description="Proton donor/acceptor" evidence="3">
    <location>
        <position position="256"/>
    </location>
</feature>
<keyword evidence="1" id="KW-0645">Protease</keyword>
<sequence>MSAFDDLLAFQRQIEALSSVAERLGWDQETVMPRGAVEQRAEEMAAMEAVLHERRTDPRIGEWLDRAEAEDDEDARILELIGRDYRRASRIPSRLATELARQTSLAQGIWADARAKDAPEDFLPVLNDILMLKREEAAALADGGDLYDALLDDYEPGTTQAEIAALFDAMRPRLVALREDVLGAAHQPEPLTGHFPLKTQMRLARTCATAFGYDWTCGRLDIAVHPFSSGRWQDSRITTRVVESDPFNCLYSTIHEVGHSSYELGIDSDHAFTPLGRGVSMGVHESQSRIYENQLGRSRAFTGWLYQRMSDAFGGLSVSDADAFYETANRVTPGFIRTEADEIQYNLHIMLRFDLERDLISGRLDVEDLVEAWNARFLNDFGVAVDRPANGVLQDVHWAVGLFGYFPTYALGNVYAGCLHAALRAAVPDLDEALARGEADPAVEWLRENLQRHGGLYPPRELLQRATGAEISEKPLLDYLEDKFSAIYRL</sequence>
<reference evidence="4" key="1">
    <citation type="journal article" date="2014" name="Int. J. Syst. Evol. Microbiol.">
        <title>Complete genome sequence of Corynebacterium casei LMG S-19264T (=DSM 44701T), isolated from a smear-ripened cheese.</title>
        <authorList>
            <consortium name="US DOE Joint Genome Institute (JGI-PGF)"/>
            <person name="Walter F."/>
            <person name="Albersmeier A."/>
            <person name="Kalinowski J."/>
            <person name="Ruckert C."/>
        </authorList>
    </citation>
    <scope>NUCLEOTIDE SEQUENCE</scope>
    <source>
        <strain evidence="4">VKM B-2222</strain>
    </source>
</reference>
<proteinExistence type="inferred from homology"/>
<comment type="caution">
    <text evidence="4">The sequence shown here is derived from an EMBL/GenBank/DDBJ whole genome shotgun (WGS) entry which is preliminary data.</text>
</comment>
<accession>A0AAD3NX63</accession>
<dbReference type="GO" id="GO:0006508">
    <property type="term" value="P:proteolysis"/>
    <property type="evidence" value="ECO:0007669"/>
    <property type="project" value="UniProtKB-UniRule"/>
</dbReference>
<evidence type="ECO:0000313" key="4">
    <source>
        <dbReference type="EMBL" id="GLK63547.1"/>
    </source>
</evidence>
<dbReference type="Gene3D" id="1.10.1370.30">
    <property type="match status" value="1"/>
</dbReference>
<dbReference type="EC" id="3.4.17.19" evidence="1"/>
<evidence type="ECO:0000313" key="5">
    <source>
        <dbReference type="Proteomes" id="UP001143349"/>
    </source>
</evidence>
<evidence type="ECO:0000256" key="3">
    <source>
        <dbReference type="PIRSR" id="PIRSR006615-2"/>
    </source>
</evidence>
<dbReference type="Proteomes" id="UP001143349">
    <property type="component" value="Unassembled WGS sequence"/>
</dbReference>
<feature type="binding site" evidence="2">
    <location>
        <position position="285"/>
    </location>
    <ligand>
        <name>Zn(2+)</name>
        <dbReference type="ChEBI" id="CHEBI:29105"/>
        <note>catalytic</note>
    </ligand>
</feature>